<sequence length="97" mass="10636">MPMPKAPLSVNASAIKYPAYPGSYIPFSFSTRRLLDRGLGSITSPFSAELRALDPSSRRKKYTPGNPTSRAPTMFPIKEAIKDLGGENTKDVDNTKF</sequence>
<dbReference type="Proteomes" id="UP000284706">
    <property type="component" value="Unassembled WGS sequence"/>
</dbReference>
<reference evidence="2 3" key="1">
    <citation type="journal article" date="2018" name="Evol. Lett.">
        <title>Horizontal gene cluster transfer increased hallucinogenic mushroom diversity.</title>
        <authorList>
            <person name="Reynolds H.T."/>
            <person name="Vijayakumar V."/>
            <person name="Gluck-Thaler E."/>
            <person name="Korotkin H.B."/>
            <person name="Matheny P.B."/>
            <person name="Slot J.C."/>
        </authorList>
    </citation>
    <scope>NUCLEOTIDE SEQUENCE [LARGE SCALE GENOMIC DNA]</scope>
    <source>
        <strain evidence="2 3">SRW20</strain>
    </source>
</reference>
<name>A0A409Y2X4_9AGAR</name>
<evidence type="ECO:0000313" key="2">
    <source>
        <dbReference type="EMBL" id="PPQ97396.1"/>
    </source>
</evidence>
<dbReference type="InParanoid" id="A0A409Y2X4"/>
<organism evidence="2 3">
    <name type="scientific">Gymnopilus dilepis</name>
    <dbReference type="NCBI Taxonomy" id="231916"/>
    <lineage>
        <taxon>Eukaryota</taxon>
        <taxon>Fungi</taxon>
        <taxon>Dikarya</taxon>
        <taxon>Basidiomycota</taxon>
        <taxon>Agaricomycotina</taxon>
        <taxon>Agaricomycetes</taxon>
        <taxon>Agaricomycetidae</taxon>
        <taxon>Agaricales</taxon>
        <taxon>Agaricineae</taxon>
        <taxon>Hymenogastraceae</taxon>
        <taxon>Gymnopilus</taxon>
    </lineage>
</organism>
<proteinExistence type="predicted"/>
<dbReference type="AlphaFoldDB" id="A0A409Y2X4"/>
<evidence type="ECO:0000256" key="1">
    <source>
        <dbReference type="SAM" id="MobiDB-lite"/>
    </source>
</evidence>
<comment type="caution">
    <text evidence="2">The sequence shown here is derived from an EMBL/GenBank/DDBJ whole genome shotgun (WGS) entry which is preliminary data.</text>
</comment>
<accession>A0A409Y2X4</accession>
<keyword evidence="3" id="KW-1185">Reference proteome</keyword>
<feature type="region of interest" description="Disordered" evidence="1">
    <location>
        <begin position="55"/>
        <end position="75"/>
    </location>
</feature>
<evidence type="ECO:0000313" key="3">
    <source>
        <dbReference type="Proteomes" id="UP000284706"/>
    </source>
</evidence>
<dbReference type="EMBL" id="NHYE01001260">
    <property type="protein sequence ID" value="PPQ97396.1"/>
    <property type="molecule type" value="Genomic_DNA"/>
</dbReference>
<protein>
    <submittedName>
        <fullName evidence="2">Uncharacterized protein</fullName>
    </submittedName>
</protein>
<gene>
    <name evidence="2" type="ORF">CVT26_006630</name>
</gene>